<evidence type="ECO:0000259" key="2">
    <source>
        <dbReference type="Pfam" id="PF17111"/>
    </source>
</evidence>
<dbReference type="KEGG" id="bgh:BDBG_08326"/>
<feature type="domain" description="Azaphilone pigments biosynthesis cluster protein L N-terminal" evidence="2">
    <location>
        <begin position="116"/>
        <end position="174"/>
    </location>
</feature>
<dbReference type="AlphaFoldDB" id="A0A179UYZ7"/>
<dbReference type="RefSeq" id="XP_031580687.1">
    <property type="nucleotide sequence ID" value="XM_031723508.1"/>
</dbReference>
<protein>
    <submittedName>
        <fullName evidence="3">Uncharacterized protein</fullName>
    </submittedName>
</protein>
<dbReference type="Pfam" id="PF14474">
    <property type="entry name" value="RTC4"/>
    <property type="match status" value="1"/>
</dbReference>
<name>A0A179UYZ7_BLAGS</name>
<gene>
    <name evidence="3" type="ORF">BDBG_08326</name>
</gene>
<keyword evidence="4" id="KW-1185">Reference proteome</keyword>
<evidence type="ECO:0000259" key="1">
    <source>
        <dbReference type="Pfam" id="PF14474"/>
    </source>
</evidence>
<sequence>MSLLSKRLFRACCCEVLVPELLEMLVREDMGVDARGARRILKESNKIGKLLNLERIDCDTLRRWQRSTASDFTLDHNQTVTLFLTNHHNFLETYTAPMAQPVSLASGGRGLWGMNREFEDVINTFVTHPAGSRASFRDWAKLTSMGEGIGRFRLMLAGYQYTMNIALGDATLYASLRCIFPIKLTIWLIAAEQYTN</sequence>
<dbReference type="InterPro" id="IPR031348">
    <property type="entry name" value="PigL_N"/>
</dbReference>
<dbReference type="Proteomes" id="UP000002038">
    <property type="component" value="Unassembled WGS sequence"/>
</dbReference>
<feature type="domain" description="Restriction of telomere capping protein 4 C-terminal" evidence="1">
    <location>
        <begin position="13"/>
        <end position="52"/>
    </location>
</feature>
<dbReference type="GeneID" id="8501740"/>
<reference evidence="4" key="1">
    <citation type="journal article" date="2015" name="PLoS Genet.">
        <title>The dynamic genome and transcriptome of the human fungal pathogen Blastomyces and close relative Emmonsia.</title>
        <authorList>
            <person name="Munoz J.F."/>
            <person name="Gauthier G.M."/>
            <person name="Desjardins C.A."/>
            <person name="Gallo J.E."/>
            <person name="Holder J."/>
            <person name="Sullivan T.D."/>
            <person name="Marty A.J."/>
            <person name="Carmen J.C."/>
            <person name="Chen Z."/>
            <person name="Ding L."/>
            <person name="Gujja S."/>
            <person name="Magrini V."/>
            <person name="Misas E."/>
            <person name="Mitreva M."/>
            <person name="Priest M."/>
            <person name="Saif S."/>
            <person name="Whiston E.A."/>
            <person name="Young S."/>
            <person name="Zeng Q."/>
            <person name="Goldman W.E."/>
            <person name="Mardis E.R."/>
            <person name="Taylor J.W."/>
            <person name="McEwen J.G."/>
            <person name="Clay O.K."/>
            <person name="Klein B.S."/>
            <person name="Cuomo C.A."/>
        </authorList>
    </citation>
    <scope>NUCLEOTIDE SEQUENCE [LARGE SCALE GENOMIC DNA]</scope>
    <source>
        <strain evidence="4">SLH14081</strain>
    </source>
</reference>
<dbReference type="OrthoDB" id="5068804at2759"/>
<accession>A0A179UYZ7</accession>
<dbReference type="Pfam" id="PF17111">
    <property type="entry name" value="PigL_N"/>
    <property type="match status" value="1"/>
</dbReference>
<proteinExistence type="predicted"/>
<dbReference type="InterPro" id="IPR028094">
    <property type="entry name" value="RTC4_C"/>
</dbReference>
<organism evidence="3 4">
    <name type="scientific">Blastomyces gilchristii (strain SLH14081)</name>
    <name type="common">Blastomyces dermatitidis</name>
    <dbReference type="NCBI Taxonomy" id="559298"/>
    <lineage>
        <taxon>Eukaryota</taxon>
        <taxon>Fungi</taxon>
        <taxon>Dikarya</taxon>
        <taxon>Ascomycota</taxon>
        <taxon>Pezizomycotina</taxon>
        <taxon>Eurotiomycetes</taxon>
        <taxon>Eurotiomycetidae</taxon>
        <taxon>Onygenales</taxon>
        <taxon>Ajellomycetaceae</taxon>
        <taxon>Blastomyces</taxon>
    </lineage>
</organism>
<dbReference type="EMBL" id="GG657470">
    <property type="protein sequence ID" value="OAT13053.1"/>
    <property type="molecule type" value="Genomic_DNA"/>
</dbReference>
<evidence type="ECO:0000313" key="4">
    <source>
        <dbReference type="Proteomes" id="UP000002038"/>
    </source>
</evidence>
<dbReference type="VEuPathDB" id="FungiDB:BDBG_08326"/>
<evidence type="ECO:0000313" key="3">
    <source>
        <dbReference type="EMBL" id="OAT13053.1"/>
    </source>
</evidence>